<dbReference type="InterPro" id="IPR006311">
    <property type="entry name" value="TAT_signal"/>
</dbReference>
<proteinExistence type="predicted"/>
<evidence type="ECO:0000313" key="2">
    <source>
        <dbReference type="EMBL" id="MBD8505743.1"/>
    </source>
</evidence>
<dbReference type="PROSITE" id="PS51257">
    <property type="entry name" value="PROKAR_LIPOPROTEIN"/>
    <property type="match status" value="1"/>
</dbReference>
<dbReference type="PANTHER" id="PTHR43649">
    <property type="entry name" value="ARABINOSE-BINDING PROTEIN-RELATED"/>
    <property type="match status" value="1"/>
</dbReference>
<dbReference type="Pfam" id="PF13416">
    <property type="entry name" value="SBP_bac_8"/>
    <property type="match status" value="1"/>
</dbReference>
<reference evidence="2" key="1">
    <citation type="submission" date="2020-09" db="EMBL/GenBank/DDBJ databases">
        <title>Hoyosella lacisalsi sp. nov., a halotolerant actinobacterium isolated from soil of Lake Gudzhirganskoe.</title>
        <authorList>
            <person name="Yang Q."/>
            <person name="Guo P.Y."/>
            <person name="Liu S.W."/>
            <person name="Li F.N."/>
            <person name="Sun C.H."/>
        </authorList>
    </citation>
    <scope>NUCLEOTIDE SEQUENCE</scope>
    <source>
        <strain evidence="2">G463</strain>
    </source>
</reference>
<sequence length="437" mass="47602">MTGFRPLNRRAFLGYTGIAAAGLALTACAGGGSGTSSGDPSTIQFWSNHPGTSRDTELELIRRFEAANPGLTVQLVSSGRNYEEVAQKFNASLAGGDLPDVVVLSDVWWFNYALNNTIEPLDGLFDDLGVDTGSYVEALLADYAFNGNRWAVPYARSTPLFYYNRDAWQEAGLPDRGPRTWDEMAEWAPELVGANGDRPAHSWANGAEYLAWYYQGVNWTFDGRYSDDWTVTIADEQAIEAAEWFRGTIHDGRWANITPDNANDFGAGLCASTLASTGSLAQIQAAASFEVGTAFLPRTEGRDSCPTGGAGLAIPAGIPDERKRNAMRFIEFITNPENTGYFSQNVGYMPVRSNASEIGEFREHLDANPNARTAVEQLPLTSPQDNARVFVPGSDQFINGGLERIGLRNENPADVLPGVRDQLQGIIDRQITPKLPN</sequence>
<dbReference type="AlphaFoldDB" id="A0A927PKI1"/>
<protein>
    <submittedName>
        <fullName evidence="2">ABC transporter substrate-binding protein</fullName>
    </submittedName>
</protein>
<gene>
    <name evidence="2" type="ORF">HT102_04500</name>
</gene>
<dbReference type="InterPro" id="IPR006059">
    <property type="entry name" value="SBP"/>
</dbReference>
<keyword evidence="3" id="KW-1185">Reference proteome</keyword>
<keyword evidence="1" id="KW-0732">Signal</keyword>
<feature type="chain" id="PRO_5038613918" evidence="1">
    <location>
        <begin position="30"/>
        <end position="437"/>
    </location>
</feature>
<organism evidence="2 3">
    <name type="scientific">Lolliginicoccus lacisalsi</name>
    <dbReference type="NCBI Taxonomy" id="2742202"/>
    <lineage>
        <taxon>Bacteria</taxon>
        <taxon>Bacillati</taxon>
        <taxon>Actinomycetota</taxon>
        <taxon>Actinomycetes</taxon>
        <taxon>Mycobacteriales</taxon>
        <taxon>Hoyosellaceae</taxon>
        <taxon>Lolliginicoccus</taxon>
    </lineage>
</organism>
<dbReference type="Gene3D" id="3.40.190.10">
    <property type="entry name" value="Periplasmic binding protein-like II"/>
    <property type="match status" value="1"/>
</dbReference>
<dbReference type="PANTHER" id="PTHR43649:SF30">
    <property type="entry name" value="ABC TRANSPORTER SUBSTRATE-BINDING PROTEIN"/>
    <property type="match status" value="1"/>
</dbReference>
<dbReference type="SUPFAM" id="SSF53850">
    <property type="entry name" value="Periplasmic binding protein-like II"/>
    <property type="match status" value="1"/>
</dbReference>
<evidence type="ECO:0000313" key="3">
    <source>
        <dbReference type="Proteomes" id="UP000642993"/>
    </source>
</evidence>
<dbReference type="InterPro" id="IPR050490">
    <property type="entry name" value="Bact_solute-bd_prot1"/>
</dbReference>
<dbReference type="CDD" id="cd14748">
    <property type="entry name" value="PBP2_UgpB"/>
    <property type="match status" value="1"/>
</dbReference>
<comment type="caution">
    <text evidence="2">The sequence shown here is derived from an EMBL/GenBank/DDBJ whole genome shotgun (WGS) entry which is preliminary data.</text>
</comment>
<accession>A0A927PKI1</accession>
<name>A0A927PKI1_9ACTN</name>
<dbReference type="PROSITE" id="PS51318">
    <property type="entry name" value="TAT"/>
    <property type="match status" value="1"/>
</dbReference>
<dbReference type="RefSeq" id="WP_192038211.1">
    <property type="nucleotide sequence ID" value="NZ_JACYWE010000002.1"/>
</dbReference>
<dbReference type="EMBL" id="JACYWE010000002">
    <property type="protein sequence ID" value="MBD8505743.1"/>
    <property type="molecule type" value="Genomic_DNA"/>
</dbReference>
<dbReference type="Proteomes" id="UP000642993">
    <property type="component" value="Unassembled WGS sequence"/>
</dbReference>
<evidence type="ECO:0000256" key="1">
    <source>
        <dbReference type="SAM" id="SignalP"/>
    </source>
</evidence>
<feature type="signal peptide" evidence="1">
    <location>
        <begin position="1"/>
        <end position="29"/>
    </location>
</feature>